<evidence type="ECO:0000313" key="13">
    <source>
        <dbReference type="Proteomes" id="UP000799538"/>
    </source>
</evidence>
<dbReference type="FunFam" id="2.170.220.10:FF:000001">
    <property type="entry name" value="methionine--tRNA ligase, mitochondrial"/>
    <property type="match status" value="1"/>
</dbReference>
<dbReference type="EMBL" id="ML992509">
    <property type="protein sequence ID" value="KAF2222140.1"/>
    <property type="molecule type" value="Genomic_DNA"/>
</dbReference>
<keyword evidence="13" id="KW-1185">Reference proteome</keyword>
<keyword evidence="5 10" id="KW-0067">ATP-binding</keyword>
<sequence>MRSLPSGVIRPLTPLQSLIHRRWKPSWVCQSCRPKLQGRRGMASTSSSDRAKPYYVTTPIFYINASPHVGHMYTMILADVMKRWQVLKGREAVLCTGVDEHGLKVQQAAQKAETDPQAFCDKGAAIFEDLAKRCDISYNHFVRTTAKSHKEAVEYAWTVLEERGFIYRSKHEGWYAVSDEAFYPESQVQLILDPGTGRKLMVSKETGNEVQWNSEDNYHFRLSAFRDQLLEFYKANPTWITPAHRMDSVVAAVEDGLEDLSVSRPYDRLKWAVRVPTDSTQSIYVWLDALLNYASIAGYPWPPGSKDQGAWPADIHVIGKDIVRFHCIYWPAFLMALDLPLPKKIMTHAHWTMDDRKMSKSIGNVVNPFWAMDRFSEEIMRYFLIHHGGLEDDANYDNSYIVGRYKNDLQDRLGNLASRVLASRMYDPEQANRRYGGNHDALRQECIDCHVDLTNALGPRARPVNWNIDAYRKMLHNLPKNADHLINEMTPNKALQLIMSSIFAANAFFQNHEPWKIHKTLTKGTYADAKEKDLLERRLACILYLMTETLRIVGIMLQPFMPLKAKELLDLLHVEDSKRSFADTALCSDSSYGKKDPEQMTMLFPPLINTG</sequence>
<proteinExistence type="inferred from homology"/>
<dbReference type="GO" id="GO:0005739">
    <property type="term" value="C:mitochondrion"/>
    <property type="evidence" value="ECO:0007669"/>
    <property type="project" value="UniProtKB-ARBA"/>
</dbReference>
<feature type="domain" description="Methionyl/Leucyl tRNA synthetase" evidence="11">
    <location>
        <begin position="54"/>
        <end position="421"/>
    </location>
</feature>
<accession>A0A6A6G9T9</accession>
<gene>
    <name evidence="12" type="ORF">BDZ85DRAFT_137915</name>
</gene>
<dbReference type="Gene3D" id="2.170.220.10">
    <property type="match status" value="1"/>
</dbReference>
<evidence type="ECO:0000256" key="6">
    <source>
        <dbReference type="ARBA" id="ARBA00022917"/>
    </source>
</evidence>
<dbReference type="PANTHER" id="PTHR43326">
    <property type="entry name" value="METHIONYL-TRNA SYNTHETASE"/>
    <property type="match status" value="1"/>
</dbReference>
<evidence type="ECO:0000259" key="11">
    <source>
        <dbReference type="Pfam" id="PF09334"/>
    </source>
</evidence>
<comment type="similarity">
    <text evidence="1 10">Belongs to the class-I aminoacyl-tRNA synthetase family.</text>
</comment>
<name>A0A6A6G9T9_9PEZI</name>
<dbReference type="InterPro" id="IPR015413">
    <property type="entry name" value="Methionyl/Leucyl_tRNA_Synth"/>
</dbReference>
<dbReference type="SUPFAM" id="SSF52374">
    <property type="entry name" value="Nucleotidylyl transferase"/>
    <property type="match status" value="1"/>
</dbReference>
<dbReference type="InterPro" id="IPR033911">
    <property type="entry name" value="MetRS_core"/>
</dbReference>
<dbReference type="PANTHER" id="PTHR43326:SF1">
    <property type="entry name" value="METHIONINE--TRNA LIGASE, MITOCHONDRIAL"/>
    <property type="match status" value="1"/>
</dbReference>
<keyword evidence="7 10" id="KW-0030">Aminoacyl-tRNA synthetase</keyword>
<evidence type="ECO:0000256" key="5">
    <source>
        <dbReference type="ARBA" id="ARBA00022840"/>
    </source>
</evidence>
<evidence type="ECO:0000256" key="1">
    <source>
        <dbReference type="ARBA" id="ARBA00005594"/>
    </source>
</evidence>
<dbReference type="AlphaFoldDB" id="A0A6A6G9T9"/>
<evidence type="ECO:0000313" key="12">
    <source>
        <dbReference type="EMBL" id="KAF2222140.1"/>
    </source>
</evidence>
<dbReference type="InterPro" id="IPR014729">
    <property type="entry name" value="Rossmann-like_a/b/a_fold"/>
</dbReference>
<dbReference type="GO" id="GO:0006431">
    <property type="term" value="P:methionyl-tRNA aminoacylation"/>
    <property type="evidence" value="ECO:0007669"/>
    <property type="project" value="InterPro"/>
</dbReference>
<dbReference type="PRINTS" id="PR01041">
    <property type="entry name" value="TRNASYNTHMET"/>
</dbReference>
<dbReference type="Proteomes" id="UP000799538">
    <property type="component" value="Unassembled WGS sequence"/>
</dbReference>
<dbReference type="InterPro" id="IPR023457">
    <property type="entry name" value="Met-tRNA_synth_2"/>
</dbReference>
<dbReference type="InterPro" id="IPR009080">
    <property type="entry name" value="tRNAsynth_Ia_anticodon-bd"/>
</dbReference>
<keyword evidence="6 10" id="KW-0648">Protein biosynthesis</keyword>
<dbReference type="GO" id="GO:0004825">
    <property type="term" value="F:methionine-tRNA ligase activity"/>
    <property type="evidence" value="ECO:0007669"/>
    <property type="project" value="UniProtKB-EC"/>
</dbReference>
<evidence type="ECO:0000256" key="8">
    <source>
        <dbReference type="ARBA" id="ARBA00047364"/>
    </source>
</evidence>
<evidence type="ECO:0000256" key="9">
    <source>
        <dbReference type="ARBA" id="ARBA00068817"/>
    </source>
</evidence>
<reference evidence="13" key="1">
    <citation type="journal article" date="2020" name="Stud. Mycol.">
        <title>101 Dothideomycetes genomes: A test case for predicting lifestyles and emergence of pathogens.</title>
        <authorList>
            <person name="Haridas S."/>
            <person name="Albert R."/>
            <person name="Binder M."/>
            <person name="Bloem J."/>
            <person name="LaButti K."/>
            <person name="Salamov A."/>
            <person name="Andreopoulos B."/>
            <person name="Baker S."/>
            <person name="Barry K."/>
            <person name="Bills G."/>
            <person name="Bluhm B."/>
            <person name="Cannon C."/>
            <person name="Castanera R."/>
            <person name="Culley D."/>
            <person name="Daum C."/>
            <person name="Ezra D."/>
            <person name="Gonzalez J."/>
            <person name="Henrissat B."/>
            <person name="Kuo A."/>
            <person name="Liang C."/>
            <person name="Lipzen A."/>
            <person name="Lutzoni F."/>
            <person name="Magnuson J."/>
            <person name="Mondo S."/>
            <person name="Nolan M."/>
            <person name="Ohm R."/>
            <person name="Pangilinan J."/>
            <person name="Park H.-J."/>
            <person name="Ramirez L."/>
            <person name="Alfaro M."/>
            <person name="Sun H."/>
            <person name="Tritt A."/>
            <person name="Yoshinaga Y."/>
            <person name="Zwiers L.-H."/>
            <person name="Turgeon B."/>
            <person name="Goodwin S."/>
            <person name="Spatafora J."/>
            <person name="Crous P."/>
            <person name="Grigoriev I."/>
        </authorList>
    </citation>
    <scope>NUCLEOTIDE SEQUENCE [LARGE SCALE GENOMIC DNA]</scope>
    <source>
        <strain evidence="13">CECT 20119</strain>
    </source>
</reference>
<dbReference type="Pfam" id="PF09334">
    <property type="entry name" value="tRNA-synt_1g"/>
    <property type="match status" value="1"/>
</dbReference>
<comment type="catalytic activity">
    <reaction evidence="8">
        <text>tRNA(Met) + L-methionine + ATP = L-methionyl-tRNA(Met) + AMP + diphosphate</text>
        <dbReference type="Rhea" id="RHEA:13481"/>
        <dbReference type="Rhea" id="RHEA-COMP:9667"/>
        <dbReference type="Rhea" id="RHEA-COMP:9698"/>
        <dbReference type="ChEBI" id="CHEBI:30616"/>
        <dbReference type="ChEBI" id="CHEBI:33019"/>
        <dbReference type="ChEBI" id="CHEBI:57844"/>
        <dbReference type="ChEBI" id="CHEBI:78442"/>
        <dbReference type="ChEBI" id="CHEBI:78530"/>
        <dbReference type="ChEBI" id="CHEBI:456215"/>
        <dbReference type="EC" id="6.1.1.10"/>
    </reaction>
</comment>
<evidence type="ECO:0000256" key="3">
    <source>
        <dbReference type="ARBA" id="ARBA00022598"/>
    </source>
</evidence>
<keyword evidence="4 10" id="KW-0547">Nucleotide-binding</keyword>
<dbReference type="EC" id="6.1.1.10" evidence="2"/>
<dbReference type="InterPro" id="IPR014758">
    <property type="entry name" value="Met-tRNA_synth"/>
</dbReference>
<evidence type="ECO:0000256" key="10">
    <source>
        <dbReference type="RuleBase" id="RU363039"/>
    </source>
</evidence>
<protein>
    <recommendedName>
        <fullName evidence="9">Probable methionine--tRNA ligase, mitochondrial</fullName>
        <ecNumber evidence="2">6.1.1.10</ecNumber>
    </recommendedName>
</protein>
<evidence type="ECO:0000256" key="2">
    <source>
        <dbReference type="ARBA" id="ARBA00012838"/>
    </source>
</evidence>
<dbReference type="SUPFAM" id="SSF47323">
    <property type="entry name" value="Anticodon-binding domain of a subclass of class I aminoacyl-tRNA synthetases"/>
    <property type="match status" value="1"/>
</dbReference>
<dbReference type="Gene3D" id="3.40.50.620">
    <property type="entry name" value="HUPs"/>
    <property type="match status" value="1"/>
</dbReference>
<evidence type="ECO:0000256" key="4">
    <source>
        <dbReference type="ARBA" id="ARBA00022741"/>
    </source>
</evidence>
<dbReference type="NCBIfam" id="TIGR00398">
    <property type="entry name" value="metG"/>
    <property type="match status" value="1"/>
</dbReference>
<organism evidence="12 13">
    <name type="scientific">Elsinoe ampelina</name>
    <dbReference type="NCBI Taxonomy" id="302913"/>
    <lineage>
        <taxon>Eukaryota</taxon>
        <taxon>Fungi</taxon>
        <taxon>Dikarya</taxon>
        <taxon>Ascomycota</taxon>
        <taxon>Pezizomycotina</taxon>
        <taxon>Dothideomycetes</taxon>
        <taxon>Dothideomycetidae</taxon>
        <taxon>Myriangiales</taxon>
        <taxon>Elsinoaceae</taxon>
        <taxon>Elsinoe</taxon>
    </lineage>
</organism>
<keyword evidence="3 10" id="KW-0436">Ligase</keyword>
<dbReference type="OrthoDB" id="24670at2759"/>
<dbReference type="CDD" id="cd00814">
    <property type="entry name" value="MetRS_core"/>
    <property type="match status" value="1"/>
</dbReference>
<evidence type="ECO:0000256" key="7">
    <source>
        <dbReference type="ARBA" id="ARBA00023146"/>
    </source>
</evidence>
<dbReference type="Gene3D" id="1.10.730.10">
    <property type="entry name" value="Isoleucyl-tRNA Synthetase, Domain 1"/>
    <property type="match status" value="1"/>
</dbReference>
<dbReference type="GO" id="GO:0005524">
    <property type="term" value="F:ATP binding"/>
    <property type="evidence" value="ECO:0007669"/>
    <property type="project" value="UniProtKB-KW"/>
</dbReference>